<evidence type="ECO:0000259" key="3">
    <source>
        <dbReference type="Pfam" id="PF14342"/>
    </source>
</evidence>
<evidence type="ECO:0000313" key="5">
    <source>
        <dbReference type="Proteomes" id="UP000184356"/>
    </source>
</evidence>
<dbReference type="EMBL" id="KV878594">
    <property type="protein sequence ID" value="OJJ54695.1"/>
    <property type="molecule type" value="Genomic_DNA"/>
</dbReference>
<sequence>MVTAFATEANTTWLNVRIPVYVLNALYLAPITLWTYFNYGRPSAPGPKPESKGHGSHGHADNPSSSEGDDHVMKEAGEQQGNDHCASHMGSSSRPMFATVTVAVCHCGAGCLLGDIVGEWLVYGTDAKINGHHLWVAFLVDYGFALLFGIIFQYFSIAPMSGDYGPVTIWRALKADFLSLTAFQVGLYGWMAIYQVAIWDFNLGMDNVVYWWMMQVECTHLR</sequence>
<evidence type="ECO:0000256" key="2">
    <source>
        <dbReference type="SAM" id="Phobius"/>
    </source>
</evidence>
<feature type="domain" description="DUF4396" evidence="3">
    <location>
        <begin position="98"/>
        <end position="216"/>
    </location>
</feature>
<accession>A0A1L9T5M6</accession>
<proteinExistence type="predicted"/>
<feature type="transmembrane region" description="Helical" evidence="2">
    <location>
        <begin position="20"/>
        <end position="39"/>
    </location>
</feature>
<dbReference type="STRING" id="1036612.A0A1L9T5M6"/>
<reference evidence="5" key="1">
    <citation type="journal article" date="2017" name="Genome Biol.">
        <title>Comparative genomics reveals high biological diversity and specific adaptations in the industrially and medically important fungal genus Aspergillus.</title>
        <authorList>
            <person name="de Vries R.P."/>
            <person name="Riley R."/>
            <person name="Wiebenga A."/>
            <person name="Aguilar-Osorio G."/>
            <person name="Amillis S."/>
            <person name="Uchima C.A."/>
            <person name="Anderluh G."/>
            <person name="Asadollahi M."/>
            <person name="Askin M."/>
            <person name="Barry K."/>
            <person name="Battaglia E."/>
            <person name="Bayram O."/>
            <person name="Benocci T."/>
            <person name="Braus-Stromeyer S.A."/>
            <person name="Caldana C."/>
            <person name="Canovas D."/>
            <person name="Cerqueira G.C."/>
            <person name="Chen F."/>
            <person name="Chen W."/>
            <person name="Choi C."/>
            <person name="Clum A."/>
            <person name="Dos Santos R.A."/>
            <person name="Damasio A.R."/>
            <person name="Diallinas G."/>
            <person name="Emri T."/>
            <person name="Fekete E."/>
            <person name="Flipphi M."/>
            <person name="Freyberg S."/>
            <person name="Gallo A."/>
            <person name="Gournas C."/>
            <person name="Habgood R."/>
            <person name="Hainaut M."/>
            <person name="Harispe M.L."/>
            <person name="Henrissat B."/>
            <person name="Hilden K.S."/>
            <person name="Hope R."/>
            <person name="Hossain A."/>
            <person name="Karabika E."/>
            <person name="Karaffa L."/>
            <person name="Karanyi Z."/>
            <person name="Krasevec N."/>
            <person name="Kuo A."/>
            <person name="Kusch H."/>
            <person name="LaButti K."/>
            <person name="Lagendijk E.L."/>
            <person name="Lapidus A."/>
            <person name="Levasseur A."/>
            <person name="Lindquist E."/>
            <person name="Lipzen A."/>
            <person name="Logrieco A.F."/>
            <person name="MacCabe A."/>
            <person name="Maekelae M.R."/>
            <person name="Malavazi I."/>
            <person name="Melin P."/>
            <person name="Meyer V."/>
            <person name="Mielnichuk N."/>
            <person name="Miskei M."/>
            <person name="Molnar A.P."/>
            <person name="Mule G."/>
            <person name="Ngan C.Y."/>
            <person name="Orejas M."/>
            <person name="Orosz E."/>
            <person name="Ouedraogo J.P."/>
            <person name="Overkamp K.M."/>
            <person name="Park H.-S."/>
            <person name="Perrone G."/>
            <person name="Piumi F."/>
            <person name="Punt P.J."/>
            <person name="Ram A.F."/>
            <person name="Ramon A."/>
            <person name="Rauscher S."/>
            <person name="Record E."/>
            <person name="Riano-Pachon D.M."/>
            <person name="Robert V."/>
            <person name="Roehrig J."/>
            <person name="Ruller R."/>
            <person name="Salamov A."/>
            <person name="Salih N.S."/>
            <person name="Samson R.A."/>
            <person name="Sandor E."/>
            <person name="Sanguinetti M."/>
            <person name="Schuetze T."/>
            <person name="Sepcic K."/>
            <person name="Shelest E."/>
            <person name="Sherlock G."/>
            <person name="Sophianopoulou V."/>
            <person name="Squina F.M."/>
            <person name="Sun H."/>
            <person name="Susca A."/>
            <person name="Todd R.B."/>
            <person name="Tsang A."/>
            <person name="Unkles S.E."/>
            <person name="van de Wiele N."/>
            <person name="van Rossen-Uffink D."/>
            <person name="Oliveira J.V."/>
            <person name="Vesth T.C."/>
            <person name="Visser J."/>
            <person name="Yu J.-H."/>
            <person name="Zhou M."/>
            <person name="Andersen M.R."/>
            <person name="Archer D.B."/>
            <person name="Baker S.E."/>
            <person name="Benoit I."/>
            <person name="Brakhage A.A."/>
            <person name="Braus G.H."/>
            <person name="Fischer R."/>
            <person name="Frisvad J.C."/>
            <person name="Goldman G.H."/>
            <person name="Houbraken J."/>
            <person name="Oakley B."/>
            <person name="Pocsi I."/>
            <person name="Scazzocchio C."/>
            <person name="Seiboth B."/>
            <person name="vanKuyk P.A."/>
            <person name="Wortman J."/>
            <person name="Dyer P.S."/>
            <person name="Grigoriev I.V."/>
        </authorList>
    </citation>
    <scope>NUCLEOTIDE SEQUENCE [LARGE SCALE GENOMIC DNA]</scope>
    <source>
        <strain evidence="5">CBS 593.65</strain>
    </source>
</reference>
<dbReference type="InterPro" id="IPR025509">
    <property type="entry name" value="DUF4396"/>
</dbReference>
<keyword evidence="5" id="KW-1185">Reference proteome</keyword>
<keyword evidence="2" id="KW-0472">Membrane</keyword>
<feature type="transmembrane region" description="Helical" evidence="2">
    <location>
        <begin position="177"/>
        <end position="197"/>
    </location>
</feature>
<evidence type="ECO:0000313" key="4">
    <source>
        <dbReference type="EMBL" id="OJJ54695.1"/>
    </source>
</evidence>
<gene>
    <name evidence="4" type="ORF">ASPSYDRAFT_49810</name>
</gene>
<evidence type="ECO:0000256" key="1">
    <source>
        <dbReference type="SAM" id="MobiDB-lite"/>
    </source>
</evidence>
<feature type="transmembrane region" description="Helical" evidence="2">
    <location>
        <begin position="97"/>
        <end position="122"/>
    </location>
</feature>
<organism evidence="4 5">
    <name type="scientific">Aspergillus sydowii CBS 593.65</name>
    <dbReference type="NCBI Taxonomy" id="1036612"/>
    <lineage>
        <taxon>Eukaryota</taxon>
        <taxon>Fungi</taxon>
        <taxon>Dikarya</taxon>
        <taxon>Ascomycota</taxon>
        <taxon>Pezizomycotina</taxon>
        <taxon>Eurotiomycetes</taxon>
        <taxon>Eurotiomycetidae</taxon>
        <taxon>Eurotiales</taxon>
        <taxon>Aspergillaceae</taxon>
        <taxon>Aspergillus</taxon>
        <taxon>Aspergillus subgen. Nidulantes</taxon>
    </lineage>
</organism>
<dbReference type="RefSeq" id="XP_040698501.1">
    <property type="nucleotide sequence ID" value="XM_040847926.1"/>
</dbReference>
<dbReference type="OrthoDB" id="5398702at2759"/>
<protein>
    <recommendedName>
        <fullName evidence="3">DUF4396 domain-containing protein</fullName>
    </recommendedName>
</protein>
<feature type="region of interest" description="Disordered" evidence="1">
    <location>
        <begin position="45"/>
        <end position="71"/>
    </location>
</feature>
<dbReference type="AlphaFoldDB" id="A0A1L9T5M6"/>
<keyword evidence="2" id="KW-1133">Transmembrane helix</keyword>
<dbReference type="VEuPathDB" id="FungiDB:ASPSYDRAFT_49810"/>
<feature type="non-terminal residue" evidence="4">
    <location>
        <position position="222"/>
    </location>
</feature>
<dbReference type="GeneID" id="63763999"/>
<dbReference type="Pfam" id="PF14342">
    <property type="entry name" value="DUF4396"/>
    <property type="match status" value="1"/>
</dbReference>
<feature type="transmembrane region" description="Helical" evidence="2">
    <location>
        <begin position="134"/>
        <end position="156"/>
    </location>
</feature>
<keyword evidence="2" id="KW-0812">Transmembrane</keyword>
<name>A0A1L9T5M6_9EURO</name>
<dbReference type="Proteomes" id="UP000184356">
    <property type="component" value="Unassembled WGS sequence"/>
</dbReference>